<keyword evidence="7" id="KW-1185">Reference proteome</keyword>
<evidence type="ECO:0000256" key="4">
    <source>
        <dbReference type="SAM" id="SignalP"/>
    </source>
</evidence>
<feature type="chain" id="PRO_5042200618" evidence="4">
    <location>
        <begin position="23"/>
        <end position="547"/>
    </location>
</feature>
<dbReference type="Pfam" id="PF00026">
    <property type="entry name" value="Asp"/>
    <property type="match status" value="1"/>
</dbReference>
<comment type="similarity">
    <text evidence="1">Belongs to the peptidase A1 family.</text>
</comment>
<feature type="transmembrane region" description="Helical" evidence="3">
    <location>
        <begin position="475"/>
        <end position="501"/>
    </location>
</feature>
<sequence>MILSATLPLFLLIFTQPLFVAADGSSERRHIYDGGVSNNKNTRYTATVNIGGKSIQATLDTGSTDMWRVTKLMGADSFTDLGVTQEFFYGDGSTTIQGGIVTGAITFGGHTVHQQAFLNVTVVCLPQNKGLDNCKSDGICGLVGLGFPDFPGDISDALTKANKTDAQRVGQPILQNIFEQCPGDGQFFALSFSREGDPQGPTAQLDIGKYNPALESVRDEPKWSVYPKGKKSWNILAKGMSVDGKSIPWVVNQDGAPKGDIIVEVDTGTPGWFLRLEMRDSIYSRIPGAAFAKDSKIGSGGYWRADNDLWVVPCTQPANVTVDFEGRSYPIHPLDLSTVTYQVGPDNVNRTVCVNTLTNGGSMVNGTKDMLVGDSFLRNVYAVYSFGDDNEDPYIQLLSQTNADKANDDFMAVRKQLLANGPPELAPEDLIRLYQTGSSSSDGTKSPGNANDLASNKDLSSSASPSDTSSGGINWGPIVVGLLAANLLVVLILVAVSILNFMRRDQPGRTRSAGPTYAPVRGKDEGLLQADHLELPVQPYSDPYTDH</sequence>
<comment type="caution">
    <text evidence="6">The sequence shown here is derived from an EMBL/GenBank/DDBJ whole genome shotgun (WGS) entry which is preliminary data.</text>
</comment>
<dbReference type="CDD" id="cd05471">
    <property type="entry name" value="pepsin_like"/>
    <property type="match status" value="1"/>
</dbReference>
<accession>A0AAD7FP90</accession>
<dbReference type="PANTHER" id="PTHR47966:SF57">
    <property type="entry name" value="PEPTIDASE A1 DOMAIN-CONTAINING PROTEIN"/>
    <property type="match status" value="1"/>
</dbReference>
<dbReference type="InterPro" id="IPR001461">
    <property type="entry name" value="Aspartic_peptidase_A1"/>
</dbReference>
<evidence type="ECO:0000313" key="6">
    <source>
        <dbReference type="EMBL" id="KAJ7635166.1"/>
    </source>
</evidence>
<dbReference type="AlphaFoldDB" id="A0AAD7FP90"/>
<organism evidence="6 7">
    <name type="scientific">Roridomyces roridus</name>
    <dbReference type="NCBI Taxonomy" id="1738132"/>
    <lineage>
        <taxon>Eukaryota</taxon>
        <taxon>Fungi</taxon>
        <taxon>Dikarya</taxon>
        <taxon>Basidiomycota</taxon>
        <taxon>Agaricomycotina</taxon>
        <taxon>Agaricomycetes</taxon>
        <taxon>Agaricomycetidae</taxon>
        <taxon>Agaricales</taxon>
        <taxon>Marasmiineae</taxon>
        <taxon>Mycenaceae</taxon>
        <taxon>Roridomyces</taxon>
    </lineage>
</organism>
<dbReference type="GO" id="GO:0004190">
    <property type="term" value="F:aspartic-type endopeptidase activity"/>
    <property type="evidence" value="ECO:0007669"/>
    <property type="project" value="InterPro"/>
</dbReference>
<feature type="compositionally biased region" description="Polar residues" evidence="2">
    <location>
        <begin position="436"/>
        <end position="449"/>
    </location>
</feature>
<keyword evidence="3" id="KW-1133">Transmembrane helix</keyword>
<dbReference type="InterPro" id="IPR021109">
    <property type="entry name" value="Peptidase_aspartic_dom_sf"/>
</dbReference>
<dbReference type="InterPro" id="IPR034164">
    <property type="entry name" value="Pepsin-like_dom"/>
</dbReference>
<evidence type="ECO:0000313" key="7">
    <source>
        <dbReference type="Proteomes" id="UP001221142"/>
    </source>
</evidence>
<protein>
    <submittedName>
        <fullName evidence="6">Aspartic peptidase domain-containing protein</fullName>
    </submittedName>
</protein>
<dbReference type="Gene3D" id="2.40.70.10">
    <property type="entry name" value="Acid Proteases"/>
    <property type="match status" value="2"/>
</dbReference>
<evidence type="ECO:0000256" key="1">
    <source>
        <dbReference type="ARBA" id="ARBA00007447"/>
    </source>
</evidence>
<dbReference type="GO" id="GO:0006508">
    <property type="term" value="P:proteolysis"/>
    <property type="evidence" value="ECO:0007669"/>
    <property type="project" value="InterPro"/>
</dbReference>
<evidence type="ECO:0000256" key="2">
    <source>
        <dbReference type="SAM" id="MobiDB-lite"/>
    </source>
</evidence>
<feature type="signal peptide" evidence="4">
    <location>
        <begin position="1"/>
        <end position="22"/>
    </location>
</feature>
<gene>
    <name evidence="6" type="ORF">FB45DRAFT_1002555</name>
</gene>
<keyword evidence="3" id="KW-0472">Membrane</keyword>
<proteinExistence type="inferred from homology"/>
<evidence type="ECO:0000256" key="3">
    <source>
        <dbReference type="SAM" id="Phobius"/>
    </source>
</evidence>
<keyword evidence="4" id="KW-0732">Signal</keyword>
<dbReference type="PANTHER" id="PTHR47966">
    <property type="entry name" value="BETA-SITE APP-CLEAVING ENZYME, ISOFORM A-RELATED"/>
    <property type="match status" value="1"/>
</dbReference>
<feature type="region of interest" description="Disordered" evidence="2">
    <location>
        <begin position="436"/>
        <end position="470"/>
    </location>
</feature>
<feature type="compositionally biased region" description="Low complexity" evidence="2">
    <location>
        <begin position="451"/>
        <end position="470"/>
    </location>
</feature>
<name>A0AAD7FP90_9AGAR</name>
<reference evidence="6" key="1">
    <citation type="submission" date="2023-03" db="EMBL/GenBank/DDBJ databases">
        <title>Massive genome expansion in bonnet fungi (Mycena s.s.) driven by repeated elements and novel gene families across ecological guilds.</title>
        <authorList>
            <consortium name="Lawrence Berkeley National Laboratory"/>
            <person name="Harder C.B."/>
            <person name="Miyauchi S."/>
            <person name="Viragh M."/>
            <person name="Kuo A."/>
            <person name="Thoen E."/>
            <person name="Andreopoulos B."/>
            <person name="Lu D."/>
            <person name="Skrede I."/>
            <person name="Drula E."/>
            <person name="Henrissat B."/>
            <person name="Morin E."/>
            <person name="Kohler A."/>
            <person name="Barry K."/>
            <person name="LaButti K."/>
            <person name="Morin E."/>
            <person name="Salamov A."/>
            <person name="Lipzen A."/>
            <person name="Mereny Z."/>
            <person name="Hegedus B."/>
            <person name="Baldrian P."/>
            <person name="Stursova M."/>
            <person name="Weitz H."/>
            <person name="Taylor A."/>
            <person name="Grigoriev I.V."/>
            <person name="Nagy L.G."/>
            <person name="Martin F."/>
            <person name="Kauserud H."/>
        </authorList>
    </citation>
    <scope>NUCLEOTIDE SEQUENCE</scope>
    <source>
        <strain evidence="6">9284</strain>
    </source>
</reference>
<evidence type="ECO:0000259" key="5">
    <source>
        <dbReference type="PROSITE" id="PS51767"/>
    </source>
</evidence>
<dbReference type="Proteomes" id="UP001221142">
    <property type="component" value="Unassembled WGS sequence"/>
</dbReference>
<dbReference type="SUPFAM" id="SSF50630">
    <property type="entry name" value="Acid proteases"/>
    <property type="match status" value="1"/>
</dbReference>
<feature type="domain" description="Peptidase A1" evidence="5">
    <location>
        <begin position="44"/>
        <end position="398"/>
    </location>
</feature>
<dbReference type="EMBL" id="JARKIF010000007">
    <property type="protein sequence ID" value="KAJ7635166.1"/>
    <property type="molecule type" value="Genomic_DNA"/>
</dbReference>
<dbReference type="PROSITE" id="PS51767">
    <property type="entry name" value="PEPTIDASE_A1"/>
    <property type="match status" value="1"/>
</dbReference>
<keyword evidence="3" id="KW-0812">Transmembrane</keyword>
<dbReference type="InterPro" id="IPR033121">
    <property type="entry name" value="PEPTIDASE_A1"/>
</dbReference>